<accession>A0A3R9FFP9</accession>
<dbReference type="AlphaFoldDB" id="A0A3R9FFP9"/>
<protein>
    <recommendedName>
        <fullName evidence="1">SH3b domain-containing protein</fullName>
    </recommendedName>
</protein>
<evidence type="ECO:0000313" key="3">
    <source>
        <dbReference type="Proteomes" id="UP000279911"/>
    </source>
</evidence>
<dbReference type="RefSeq" id="WP_125479972.1">
    <property type="nucleotide sequence ID" value="NZ_RSFW01000013.1"/>
</dbReference>
<reference evidence="3" key="1">
    <citation type="submission" date="2018-12" db="EMBL/GenBank/DDBJ databases">
        <title>Bacillus chawlae sp. nov., Bacillus glennii sp. nov., and Bacillus saganii sp. nov. Isolated from the Vehicle Assembly Building at Kennedy Space Center where the Viking Spacecraft were Assembled.</title>
        <authorList>
            <person name="Seuylemezian A."/>
            <person name="Vaishampayan P."/>
        </authorList>
    </citation>
    <scope>NUCLEOTIDE SEQUENCE [LARGE SCALE GENOMIC DNA]</scope>
    <source>
        <strain evidence="3">DSM 13966</strain>
    </source>
</reference>
<dbReference type="InterPro" id="IPR003646">
    <property type="entry name" value="SH3-like_bac-type"/>
</dbReference>
<feature type="domain" description="SH3b" evidence="1">
    <location>
        <begin position="5"/>
        <end position="58"/>
    </location>
</feature>
<dbReference type="SMART" id="SM00287">
    <property type="entry name" value="SH3b"/>
    <property type="match status" value="2"/>
</dbReference>
<gene>
    <name evidence="2" type="ORF">EJA10_10555</name>
</gene>
<dbReference type="PANTHER" id="PTHR34408:SF1">
    <property type="entry name" value="GLYCOSYL HYDROLASE FAMILY 19 DOMAIN-CONTAINING PROTEIN HI_1415"/>
    <property type="match status" value="1"/>
</dbReference>
<dbReference type="EMBL" id="RSFW01000013">
    <property type="protein sequence ID" value="RSD26981.1"/>
    <property type="molecule type" value="Genomic_DNA"/>
</dbReference>
<sequence>MKTKKKTIIYHDSTGELQKAGSLEKRQSFKVIANKGTWYQVQFGKKKGYVKKSDVTAYSIAPSKGFTNNKGKSQGIITIKRSTSFVTTPYSNGEKVATIFKGAETSIYSTEGTYYKVIFGGRIGYILKSAAQLEYSNEIKYIQVTEPDAALYSIKDHRYIKIGTVDKDRVFLRGNGNSKYNELLLGSEKVYIAKNDAKPLLSTKISNFIVESKSNGINILTQSTVVYLQPDETSATAGTLLEGQHYNYISKSGDWYEINFMGRKGYILDSNLN</sequence>
<name>A0A3R9FFP9_9BACI</name>
<proteinExistence type="predicted"/>
<organism evidence="2 3">
    <name type="scientific">Mesobacillus subterraneus</name>
    <dbReference type="NCBI Taxonomy" id="285983"/>
    <lineage>
        <taxon>Bacteria</taxon>
        <taxon>Bacillati</taxon>
        <taxon>Bacillota</taxon>
        <taxon>Bacilli</taxon>
        <taxon>Bacillales</taxon>
        <taxon>Bacillaceae</taxon>
        <taxon>Mesobacillus</taxon>
    </lineage>
</organism>
<dbReference type="Proteomes" id="UP000279911">
    <property type="component" value="Unassembled WGS sequence"/>
</dbReference>
<dbReference type="InterPro" id="IPR052354">
    <property type="entry name" value="Cell_Wall_Dynamics_Protein"/>
</dbReference>
<dbReference type="Gene3D" id="2.30.30.40">
    <property type="entry name" value="SH3 Domains"/>
    <property type="match status" value="3"/>
</dbReference>
<comment type="caution">
    <text evidence="2">The sequence shown here is derived from an EMBL/GenBank/DDBJ whole genome shotgun (WGS) entry which is preliminary data.</text>
</comment>
<feature type="domain" description="SH3b" evidence="1">
    <location>
        <begin position="214"/>
        <end position="273"/>
    </location>
</feature>
<dbReference type="OrthoDB" id="9816557at2"/>
<evidence type="ECO:0000313" key="2">
    <source>
        <dbReference type="EMBL" id="RSD26981.1"/>
    </source>
</evidence>
<evidence type="ECO:0000259" key="1">
    <source>
        <dbReference type="SMART" id="SM00287"/>
    </source>
</evidence>
<dbReference type="PANTHER" id="PTHR34408">
    <property type="entry name" value="FAMILY PROTEIN, PUTATIVE-RELATED"/>
    <property type="match status" value="1"/>
</dbReference>